<comment type="caution">
    <text evidence="2">The sequence shown here is derived from an EMBL/GenBank/DDBJ whole genome shotgun (WGS) entry which is preliminary data.</text>
</comment>
<sequence>MSETSQNAHRVVIYRNRTNRIDSAPGDDQSPFAADPISAIGAGRGPGDAPRASTARGGGGAAPARGGRAGGEGG</sequence>
<dbReference type="EMBL" id="JAACXV010012163">
    <property type="protein sequence ID" value="KAF7274763.1"/>
    <property type="molecule type" value="Genomic_DNA"/>
</dbReference>
<organism evidence="2 3">
    <name type="scientific">Rhynchophorus ferrugineus</name>
    <name type="common">Red palm weevil</name>
    <name type="synonym">Curculio ferrugineus</name>
    <dbReference type="NCBI Taxonomy" id="354439"/>
    <lineage>
        <taxon>Eukaryota</taxon>
        <taxon>Metazoa</taxon>
        <taxon>Ecdysozoa</taxon>
        <taxon>Arthropoda</taxon>
        <taxon>Hexapoda</taxon>
        <taxon>Insecta</taxon>
        <taxon>Pterygota</taxon>
        <taxon>Neoptera</taxon>
        <taxon>Endopterygota</taxon>
        <taxon>Coleoptera</taxon>
        <taxon>Polyphaga</taxon>
        <taxon>Cucujiformia</taxon>
        <taxon>Curculionidae</taxon>
        <taxon>Dryophthorinae</taxon>
        <taxon>Rhynchophorus</taxon>
    </lineage>
</organism>
<evidence type="ECO:0000256" key="1">
    <source>
        <dbReference type="SAM" id="MobiDB-lite"/>
    </source>
</evidence>
<accession>A0A834IB47</accession>
<name>A0A834IB47_RHYFE</name>
<evidence type="ECO:0000313" key="3">
    <source>
        <dbReference type="Proteomes" id="UP000625711"/>
    </source>
</evidence>
<proteinExistence type="predicted"/>
<protein>
    <submittedName>
        <fullName evidence="2">Uncharacterized protein</fullName>
    </submittedName>
</protein>
<dbReference type="AlphaFoldDB" id="A0A834IB47"/>
<reference evidence="2" key="1">
    <citation type="submission" date="2020-08" db="EMBL/GenBank/DDBJ databases">
        <title>Genome sequencing and assembly of the red palm weevil Rhynchophorus ferrugineus.</title>
        <authorList>
            <person name="Dias G.B."/>
            <person name="Bergman C.M."/>
            <person name="Manee M."/>
        </authorList>
    </citation>
    <scope>NUCLEOTIDE SEQUENCE</scope>
    <source>
        <strain evidence="2">AA-2017</strain>
        <tissue evidence="2">Whole larva</tissue>
    </source>
</reference>
<dbReference type="Proteomes" id="UP000625711">
    <property type="component" value="Unassembled WGS sequence"/>
</dbReference>
<evidence type="ECO:0000313" key="2">
    <source>
        <dbReference type="EMBL" id="KAF7274763.1"/>
    </source>
</evidence>
<keyword evidence="3" id="KW-1185">Reference proteome</keyword>
<gene>
    <name evidence="2" type="ORF">GWI33_012567</name>
</gene>
<feature type="region of interest" description="Disordered" evidence="1">
    <location>
        <begin position="1"/>
        <end position="74"/>
    </location>
</feature>
<feature type="compositionally biased region" description="Gly residues" evidence="1">
    <location>
        <begin position="56"/>
        <end position="74"/>
    </location>
</feature>